<sequence length="76" mass="9021">MIVMSPSPHFWIDPISTPPTRHAHSADLSCNLRSCRRAFAQKLSQNYPWIRVFLRHHQSFVIKMKLFISSIVYYLF</sequence>
<dbReference type="AlphaFoldDB" id="J3LBL7"/>
<evidence type="ECO:0000313" key="1">
    <source>
        <dbReference type="EnsemblPlants" id="OB02G20340.1"/>
    </source>
</evidence>
<dbReference type="Gramene" id="OB02G20340.1">
    <property type="protein sequence ID" value="OB02G20340.1"/>
    <property type="gene ID" value="OB02G20340"/>
</dbReference>
<reference evidence="1" key="1">
    <citation type="submission" date="2013-04" db="UniProtKB">
        <authorList>
            <consortium name="EnsemblPlants"/>
        </authorList>
    </citation>
    <scope>IDENTIFICATION</scope>
</reference>
<dbReference type="Proteomes" id="UP000006038">
    <property type="component" value="Unassembled WGS sequence"/>
</dbReference>
<evidence type="ECO:0000313" key="2">
    <source>
        <dbReference type="Proteomes" id="UP000006038"/>
    </source>
</evidence>
<organism evidence="1">
    <name type="scientific">Oryza brachyantha</name>
    <name type="common">malo sina</name>
    <dbReference type="NCBI Taxonomy" id="4533"/>
    <lineage>
        <taxon>Eukaryota</taxon>
        <taxon>Viridiplantae</taxon>
        <taxon>Streptophyta</taxon>
        <taxon>Embryophyta</taxon>
        <taxon>Tracheophyta</taxon>
        <taxon>Spermatophyta</taxon>
        <taxon>Magnoliopsida</taxon>
        <taxon>Liliopsida</taxon>
        <taxon>Poales</taxon>
        <taxon>Poaceae</taxon>
        <taxon>BOP clade</taxon>
        <taxon>Oryzoideae</taxon>
        <taxon>Oryzeae</taxon>
        <taxon>Oryzinae</taxon>
        <taxon>Oryza</taxon>
    </lineage>
</organism>
<protein>
    <submittedName>
        <fullName evidence="1">Uncharacterized protein</fullName>
    </submittedName>
</protein>
<proteinExistence type="predicted"/>
<keyword evidence="2" id="KW-1185">Reference proteome</keyword>
<name>J3LBL7_ORYBR</name>
<dbReference type="EnsemblPlants" id="OB02G20340.1">
    <property type="protein sequence ID" value="OB02G20340.1"/>
    <property type="gene ID" value="OB02G20340"/>
</dbReference>
<dbReference type="HOGENOM" id="CLU_2658459_0_0_1"/>
<accession>J3LBL7</accession>